<reference evidence="2" key="1">
    <citation type="submission" date="2023-07" db="EMBL/GenBank/DDBJ databases">
        <authorList>
            <person name="Luz R."/>
            <person name="Cordeiro R."/>
            <person name="Fonseca A."/>
            <person name="Goncalves V."/>
        </authorList>
    </citation>
    <scope>NUCLEOTIDE SEQUENCE [LARGE SCALE GENOMIC DNA]</scope>
    <source>
        <strain evidence="2">BACA0444</strain>
    </source>
</reference>
<name>A0AAE4JXS7_9CYAN</name>
<dbReference type="EMBL" id="JAVMIP010000003">
    <property type="protein sequence ID" value="MDS3860189.1"/>
    <property type="molecule type" value="Genomic_DNA"/>
</dbReference>
<keyword evidence="2" id="KW-1185">Reference proteome</keyword>
<gene>
    <name evidence="1" type="ORF">RIF25_05160</name>
</gene>
<organism evidence="1 2">
    <name type="scientific">Pseudocalidococcus azoricus BACA0444</name>
    <dbReference type="NCBI Taxonomy" id="2918990"/>
    <lineage>
        <taxon>Bacteria</taxon>
        <taxon>Bacillati</taxon>
        <taxon>Cyanobacteriota</taxon>
        <taxon>Cyanophyceae</taxon>
        <taxon>Acaryochloridales</taxon>
        <taxon>Thermosynechococcaceae</taxon>
        <taxon>Pseudocalidococcus</taxon>
        <taxon>Pseudocalidococcus azoricus</taxon>
    </lineage>
</organism>
<dbReference type="RefSeq" id="WP_322877473.1">
    <property type="nucleotide sequence ID" value="NZ_JAVMIP010000003.1"/>
</dbReference>
<sequence length="220" mass="25284">MSDCIYCIDNDILKKLATFQLFEKTIQAFDVNHQDIRVLDTAKRTFRSKWERFQKGRSREPDVDRIIDYEKTLALAESLPSIKEVPDFVLFSELANTEDIDQGGAILTTYAIQSIENGADILQFTGDKRFIKALAQVNLPQVEILRHRIWCLEQLVLKNIEIYGFETIKEVIVPRRNCDKSIKSAFGSGLKSESKNTLWVLTESIRILKQEANDLLAPYP</sequence>
<comment type="caution">
    <text evidence="1">The sequence shown here is derived from an EMBL/GenBank/DDBJ whole genome shotgun (WGS) entry which is preliminary data.</text>
</comment>
<evidence type="ECO:0000313" key="2">
    <source>
        <dbReference type="Proteomes" id="UP001268256"/>
    </source>
</evidence>
<dbReference type="AlphaFoldDB" id="A0AAE4JXS7"/>
<evidence type="ECO:0000313" key="1">
    <source>
        <dbReference type="EMBL" id="MDS3860189.1"/>
    </source>
</evidence>
<accession>A0AAE4JXS7</accession>
<protein>
    <submittedName>
        <fullName evidence="1">Uncharacterized protein</fullName>
    </submittedName>
</protein>
<proteinExistence type="predicted"/>
<dbReference type="Proteomes" id="UP001268256">
    <property type="component" value="Unassembled WGS sequence"/>
</dbReference>